<dbReference type="InterPro" id="IPR001203">
    <property type="entry name" value="OxRdtase_Ald_Fedxn_C"/>
</dbReference>
<dbReference type="GO" id="GO:0016625">
    <property type="term" value="F:oxidoreductase activity, acting on the aldehyde or oxo group of donors, iron-sulfur protein as acceptor"/>
    <property type="evidence" value="ECO:0007669"/>
    <property type="project" value="InterPro"/>
</dbReference>
<dbReference type="EMBL" id="BARU01008341">
    <property type="protein sequence ID" value="GAH39974.1"/>
    <property type="molecule type" value="Genomic_DNA"/>
</dbReference>
<sequence>GQGAINKKDFKKAIRLRYELMGWNPDNGIPTPAKLIELGLDWLIEEVSR</sequence>
<protein>
    <recommendedName>
        <fullName evidence="1">Aldehyde ferredoxin oxidoreductase C-terminal domain-containing protein</fullName>
    </recommendedName>
</protein>
<dbReference type="InterPro" id="IPR013985">
    <property type="entry name" value="Ald_Fedxn_OxRdtase_dom3"/>
</dbReference>
<dbReference type="GO" id="GO:0051536">
    <property type="term" value="F:iron-sulfur cluster binding"/>
    <property type="evidence" value="ECO:0007669"/>
    <property type="project" value="InterPro"/>
</dbReference>
<feature type="domain" description="Aldehyde ferredoxin oxidoreductase C-terminal" evidence="1">
    <location>
        <begin position="4"/>
        <end position="40"/>
    </location>
</feature>
<dbReference type="Pfam" id="PF01314">
    <property type="entry name" value="AFOR_C"/>
    <property type="match status" value="1"/>
</dbReference>
<dbReference type="GO" id="GO:0009055">
    <property type="term" value="F:electron transfer activity"/>
    <property type="evidence" value="ECO:0007669"/>
    <property type="project" value="InterPro"/>
</dbReference>
<accession>X1GEH1</accession>
<gene>
    <name evidence="2" type="ORF">S03H2_16337</name>
</gene>
<dbReference type="Gene3D" id="1.10.599.10">
    <property type="entry name" value="Aldehyde Ferredoxin Oxidoreductase Protein, subunit A, domain 3"/>
    <property type="match status" value="1"/>
</dbReference>
<evidence type="ECO:0000313" key="2">
    <source>
        <dbReference type="EMBL" id="GAH39974.1"/>
    </source>
</evidence>
<feature type="non-terminal residue" evidence="2">
    <location>
        <position position="1"/>
    </location>
</feature>
<name>X1GEH1_9ZZZZ</name>
<reference evidence="2" key="1">
    <citation type="journal article" date="2014" name="Front. Microbiol.">
        <title>High frequency of phylogenetically diverse reductive dehalogenase-homologous genes in deep subseafloor sedimentary metagenomes.</title>
        <authorList>
            <person name="Kawai M."/>
            <person name="Futagami T."/>
            <person name="Toyoda A."/>
            <person name="Takaki Y."/>
            <person name="Nishi S."/>
            <person name="Hori S."/>
            <person name="Arai W."/>
            <person name="Tsubouchi T."/>
            <person name="Morono Y."/>
            <person name="Uchiyama I."/>
            <person name="Ito T."/>
            <person name="Fujiyama A."/>
            <person name="Inagaki F."/>
            <person name="Takami H."/>
        </authorList>
    </citation>
    <scope>NUCLEOTIDE SEQUENCE</scope>
    <source>
        <strain evidence="2">Expedition CK06-06</strain>
    </source>
</reference>
<dbReference type="SUPFAM" id="SSF48310">
    <property type="entry name" value="Aldehyde ferredoxin oxidoreductase, C-terminal domains"/>
    <property type="match status" value="1"/>
</dbReference>
<evidence type="ECO:0000259" key="1">
    <source>
        <dbReference type="Pfam" id="PF01314"/>
    </source>
</evidence>
<organism evidence="2">
    <name type="scientific">marine sediment metagenome</name>
    <dbReference type="NCBI Taxonomy" id="412755"/>
    <lineage>
        <taxon>unclassified sequences</taxon>
        <taxon>metagenomes</taxon>
        <taxon>ecological metagenomes</taxon>
    </lineage>
</organism>
<dbReference type="InterPro" id="IPR036021">
    <property type="entry name" value="Tungsten_al_ferr_oxy-like_C"/>
</dbReference>
<proteinExistence type="predicted"/>
<dbReference type="AlphaFoldDB" id="X1GEH1"/>
<comment type="caution">
    <text evidence="2">The sequence shown here is derived from an EMBL/GenBank/DDBJ whole genome shotgun (WGS) entry which is preliminary data.</text>
</comment>